<name>A0A1J7BG20_9ACTN</name>
<keyword evidence="3" id="KW-1185">Reference proteome</keyword>
<evidence type="ECO:0000313" key="2">
    <source>
        <dbReference type="EMBL" id="OIV37598.1"/>
    </source>
</evidence>
<evidence type="ECO:0000259" key="1">
    <source>
        <dbReference type="PROSITE" id="PS51704"/>
    </source>
</evidence>
<dbReference type="PANTHER" id="PTHR46211:SF1">
    <property type="entry name" value="GLYCEROPHOSPHODIESTER PHOSPHODIESTERASE, CYTOPLASMIC"/>
    <property type="match status" value="1"/>
</dbReference>
<dbReference type="STRING" id="1428644.BIV57_10305"/>
<dbReference type="SUPFAM" id="SSF51695">
    <property type="entry name" value="PLC-like phosphodiesterases"/>
    <property type="match status" value="1"/>
</dbReference>
<proteinExistence type="predicted"/>
<organism evidence="2 3">
    <name type="scientific">Mangrovactinospora gilvigrisea</name>
    <dbReference type="NCBI Taxonomy" id="1428644"/>
    <lineage>
        <taxon>Bacteria</taxon>
        <taxon>Bacillati</taxon>
        <taxon>Actinomycetota</taxon>
        <taxon>Actinomycetes</taxon>
        <taxon>Kitasatosporales</taxon>
        <taxon>Streptomycetaceae</taxon>
        <taxon>Mangrovactinospora</taxon>
    </lineage>
</organism>
<gene>
    <name evidence="2" type="ORF">BIV57_10305</name>
</gene>
<dbReference type="PROSITE" id="PS51704">
    <property type="entry name" value="GP_PDE"/>
    <property type="match status" value="1"/>
</dbReference>
<sequence>MMIVGHRGAMGVEPENTLRSFRRAEKDGADALELDLHLSADGRLMIMHDAKLDRTTDGTGPLAERTFAELRELDAGQGERIPTFEEVLDATTLPIQAEVKAVRAFPLLAGMVVERDLVHRITITSFHAEVLEAAQRELPEVPRGFIVSKASPEMLDRARELGAAWVCPGFPGLTPELVAECHEAGLLVDAWPGNDEAGVRHAAELGADAVTTNFPADARTWLV</sequence>
<dbReference type="EMBL" id="MLCF01000048">
    <property type="protein sequence ID" value="OIV37598.1"/>
    <property type="molecule type" value="Genomic_DNA"/>
</dbReference>
<evidence type="ECO:0000313" key="3">
    <source>
        <dbReference type="Proteomes" id="UP000243342"/>
    </source>
</evidence>
<feature type="domain" description="GP-PDE" evidence="1">
    <location>
        <begin position="1"/>
        <end position="222"/>
    </location>
</feature>
<dbReference type="InterPro" id="IPR017946">
    <property type="entry name" value="PLC-like_Pdiesterase_TIM-brl"/>
</dbReference>
<accession>A0A1J7BG20</accession>
<dbReference type="OrthoDB" id="3268277at2"/>
<dbReference type="GO" id="GO:0006629">
    <property type="term" value="P:lipid metabolic process"/>
    <property type="evidence" value="ECO:0007669"/>
    <property type="project" value="InterPro"/>
</dbReference>
<dbReference type="PANTHER" id="PTHR46211">
    <property type="entry name" value="GLYCEROPHOSPHORYL DIESTER PHOSPHODIESTERASE"/>
    <property type="match status" value="1"/>
</dbReference>
<dbReference type="InterPro" id="IPR030395">
    <property type="entry name" value="GP_PDE_dom"/>
</dbReference>
<dbReference type="Gene3D" id="3.20.20.190">
    <property type="entry name" value="Phosphatidylinositol (PI) phosphodiesterase"/>
    <property type="match status" value="1"/>
</dbReference>
<reference evidence="2 3" key="1">
    <citation type="submission" date="2016-10" db="EMBL/GenBank/DDBJ databases">
        <title>Genome sequence of Streptomyces gilvigriseus MUSC 26.</title>
        <authorList>
            <person name="Lee L.-H."/>
            <person name="Ser H.-L."/>
        </authorList>
    </citation>
    <scope>NUCLEOTIDE SEQUENCE [LARGE SCALE GENOMIC DNA]</scope>
    <source>
        <strain evidence="2 3">MUSC 26</strain>
    </source>
</reference>
<comment type="caution">
    <text evidence="2">The sequence shown here is derived from an EMBL/GenBank/DDBJ whole genome shotgun (WGS) entry which is preliminary data.</text>
</comment>
<protein>
    <recommendedName>
        <fullName evidence="1">GP-PDE domain-containing protein</fullName>
    </recommendedName>
</protein>
<dbReference type="Pfam" id="PF03009">
    <property type="entry name" value="GDPD"/>
    <property type="match status" value="1"/>
</dbReference>
<dbReference type="AlphaFoldDB" id="A0A1J7BG20"/>
<dbReference type="Proteomes" id="UP000243342">
    <property type="component" value="Unassembled WGS sequence"/>
</dbReference>
<dbReference type="GO" id="GO:0008081">
    <property type="term" value="F:phosphoric diester hydrolase activity"/>
    <property type="evidence" value="ECO:0007669"/>
    <property type="project" value="InterPro"/>
</dbReference>